<dbReference type="PANTHER" id="PTHR45721">
    <property type="entry name" value="LAMIN DM0-RELATED"/>
    <property type="match status" value="1"/>
</dbReference>
<dbReference type="PANTHER" id="PTHR45721:SF3">
    <property type="entry name" value="LAMIN-B1"/>
    <property type="match status" value="1"/>
</dbReference>
<comment type="subcellular location">
    <subcellularLocation>
        <location evidence="1">Nucleus</location>
    </subcellularLocation>
</comment>
<dbReference type="PROSITE" id="PS51841">
    <property type="entry name" value="LTD"/>
    <property type="match status" value="1"/>
</dbReference>
<evidence type="ECO:0000313" key="8">
    <source>
        <dbReference type="Proteomes" id="UP000642973"/>
    </source>
</evidence>
<organism evidence="7 8">
    <name type="scientific">Calyptomena viridis</name>
    <name type="common">Lesser green broadbill</name>
    <dbReference type="NCBI Taxonomy" id="135972"/>
    <lineage>
        <taxon>Eukaryota</taxon>
        <taxon>Metazoa</taxon>
        <taxon>Chordata</taxon>
        <taxon>Craniata</taxon>
        <taxon>Vertebrata</taxon>
        <taxon>Euteleostomi</taxon>
        <taxon>Archelosauria</taxon>
        <taxon>Archosauria</taxon>
        <taxon>Dinosauria</taxon>
        <taxon>Saurischia</taxon>
        <taxon>Theropoda</taxon>
        <taxon>Coelurosauria</taxon>
        <taxon>Aves</taxon>
        <taxon>Neognathae</taxon>
        <taxon>Neoaves</taxon>
        <taxon>Telluraves</taxon>
        <taxon>Australaves</taxon>
        <taxon>Passeriformes</taxon>
        <taxon>Eurylaimidae</taxon>
        <taxon>Calyptomena</taxon>
    </lineage>
</organism>
<dbReference type="InterPro" id="IPR036415">
    <property type="entry name" value="Lamin_tail_dom_sf"/>
</dbReference>
<evidence type="ECO:0000256" key="4">
    <source>
        <dbReference type="ARBA" id="ARBA00023242"/>
    </source>
</evidence>
<comment type="caution">
    <text evidence="7">The sequence shown here is derived from an EMBL/GenBank/DDBJ whole genome shotgun (WGS) entry which is preliminary data.</text>
</comment>
<evidence type="ECO:0000259" key="6">
    <source>
        <dbReference type="PROSITE" id="PS51841"/>
    </source>
</evidence>
<feature type="non-terminal residue" evidence="7">
    <location>
        <position position="1"/>
    </location>
</feature>
<keyword evidence="8" id="KW-1185">Reference proteome</keyword>
<evidence type="ECO:0000256" key="1">
    <source>
        <dbReference type="ARBA" id="ARBA00004123"/>
    </source>
</evidence>
<keyword evidence="4" id="KW-0539">Nucleus</keyword>
<proteinExistence type="predicted"/>
<dbReference type="Pfam" id="PF00932">
    <property type="entry name" value="LTD"/>
    <property type="match status" value="1"/>
</dbReference>
<sequence length="113" mass="12649">MGGWEMILKIGDTSASYRYTSRYVLKARQTVTIWAANAGVTASPPTDLIWKNQNSWSTGEDVEVVLKNSQGQEVAQRNTVFKTTARREEDVEAEDEAAEAMEEEALHHEQVSC</sequence>
<keyword evidence="3" id="KW-0175">Coiled coil</keyword>
<evidence type="ECO:0000313" key="7">
    <source>
        <dbReference type="EMBL" id="NWI50875.1"/>
    </source>
</evidence>
<dbReference type="AlphaFoldDB" id="A0A851C2L7"/>
<evidence type="ECO:0000256" key="5">
    <source>
        <dbReference type="SAM" id="MobiDB-lite"/>
    </source>
</evidence>
<dbReference type="GO" id="GO:0005200">
    <property type="term" value="F:structural constituent of cytoskeleton"/>
    <property type="evidence" value="ECO:0007669"/>
    <property type="project" value="TreeGrafter"/>
</dbReference>
<feature type="non-terminal residue" evidence="7">
    <location>
        <position position="113"/>
    </location>
</feature>
<feature type="compositionally biased region" description="Basic and acidic residues" evidence="5">
    <location>
        <begin position="104"/>
        <end position="113"/>
    </location>
</feature>
<dbReference type="Gene3D" id="2.60.40.1260">
    <property type="entry name" value="Lamin Tail domain"/>
    <property type="match status" value="1"/>
</dbReference>
<gene>
    <name evidence="7" type="primary">Lmnb1</name>
    <name evidence="7" type="ORF">CALVIR_R14551</name>
</gene>
<accession>A0A851C2L7</accession>
<dbReference type="GO" id="GO:0051664">
    <property type="term" value="P:nuclear pore localization"/>
    <property type="evidence" value="ECO:0007669"/>
    <property type="project" value="TreeGrafter"/>
</dbReference>
<dbReference type="EMBL" id="WEIV01005643">
    <property type="protein sequence ID" value="NWI50875.1"/>
    <property type="molecule type" value="Genomic_DNA"/>
</dbReference>
<name>A0A851C2L7_CALVR</name>
<dbReference type="GO" id="GO:0031507">
    <property type="term" value="P:heterochromatin formation"/>
    <property type="evidence" value="ECO:0007669"/>
    <property type="project" value="TreeGrafter"/>
</dbReference>
<dbReference type="GO" id="GO:0006998">
    <property type="term" value="P:nuclear envelope organization"/>
    <property type="evidence" value="ECO:0007669"/>
    <property type="project" value="TreeGrafter"/>
</dbReference>
<evidence type="ECO:0000256" key="2">
    <source>
        <dbReference type="ARBA" id="ARBA00022553"/>
    </source>
</evidence>
<dbReference type="Proteomes" id="UP000642973">
    <property type="component" value="Unassembled WGS sequence"/>
</dbReference>
<keyword evidence="2" id="KW-0597">Phosphoprotein</keyword>
<dbReference type="SUPFAM" id="SSF74853">
    <property type="entry name" value="Lamin A/C globular tail domain"/>
    <property type="match status" value="1"/>
</dbReference>
<evidence type="ECO:0000256" key="3">
    <source>
        <dbReference type="ARBA" id="ARBA00023054"/>
    </source>
</evidence>
<feature type="domain" description="LTD" evidence="6">
    <location>
        <begin position="1"/>
        <end position="83"/>
    </location>
</feature>
<dbReference type="GO" id="GO:0090435">
    <property type="term" value="P:protein localization to nuclear envelope"/>
    <property type="evidence" value="ECO:0007669"/>
    <property type="project" value="TreeGrafter"/>
</dbReference>
<dbReference type="GO" id="GO:0005652">
    <property type="term" value="C:nuclear lamina"/>
    <property type="evidence" value="ECO:0007669"/>
    <property type="project" value="TreeGrafter"/>
</dbReference>
<feature type="region of interest" description="Disordered" evidence="5">
    <location>
        <begin position="85"/>
        <end position="113"/>
    </location>
</feature>
<reference evidence="7" key="1">
    <citation type="submission" date="2019-10" db="EMBL/GenBank/DDBJ databases">
        <title>Bird 10,000 Genomes (B10K) Project - Family phase.</title>
        <authorList>
            <person name="Zhang G."/>
        </authorList>
    </citation>
    <scope>NUCLEOTIDE SEQUENCE</scope>
    <source>
        <strain evidence="7">B10K-DU-002-55</strain>
        <tissue evidence="7">Muscle</tissue>
    </source>
</reference>
<feature type="compositionally biased region" description="Acidic residues" evidence="5">
    <location>
        <begin position="90"/>
        <end position="103"/>
    </location>
</feature>
<protein>
    <submittedName>
        <fullName evidence="7">LMNB1 protein</fullName>
    </submittedName>
</protein>
<dbReference type="GO" id="GO:0007097">
    <property type="term" value="P:nuclear migration"/>
    <property type="evidence" value="ECO:0007669"/>
    <property type="project" value="TreeGrafter"/>
</dbReference>
<dbReference type="InterPro" id="IPR001322">
    <property type="entry name" value="Lamin_tail_dom"/>
</dbReference>